<gene>
    <name evidence="8" type="ORF">SAMN04487943_10176</name>
</gene>
<keyword evidence="9" id="KW-1185">Reference proteome</keyword>
<dbReference type="GO" id="GO:0005886">
    <property type="term" value="C:plasma membrane"/>
    <property type="evidence" value="ECO:0007669"/>
    <property type="project" value="UniProtKB-SubCell"/>
</dbReference>
<organism evidence="8 9">
    <name type="scientific">Gracilibacillus orientalis</name>
    <dbReference type="NCBI Taxonomy" id="334253"/>
    <lineage>
        <taxon>Bacteria</taxon>
        <taxon>Bacillati</taxon>
        <taxon>Bacillota</taxon>
        <taxon>Bacilli</taxon>
        <taxon>Bacillales</taxon>
        <taxon>Bacillaceae</taxon>
        <taxon>Gracilibacillus</taxon>
    </lineage>
</organism>
<dbReference type="InterPro" id="IPR036259">
    <property type="entry name" value="MFS_trans_sf"/>
</dbReference>
<protein>
    <submittedName>
        <fullName evidence="8">Predicted arabinose efflux permease, MFS family</fullName>
    </submittedName>
</protein>
<dbReference type="CDD" id="cd17489">
    <property type="entry name" value="MFS_YfcJ_like"/>
    <property type="match status" value="1"/>
</dbReference>
<feature type="transmembrane region" description="Helical" evidence="6">
    <location>
        <begin position="47"/>
        <end position="65"/>
    </location>
</feature>
<feature type="transmembrane region" description="Helical" evidence="6">
    <location>
        <begin position="136"/>
        <end position="160"/>
    </location>
</feature>
<dbReference type="Proteomes" id="UP000198565">
    <property type="component" value="Unassembled WGS sequence"/>
</dbReference>
<evidence type="ECO:0000256" key="4">
    <source>
        <dbReference type="ARBA" id="ARBA00022989"/>
    </source>
</evidence>
<evidence type="ECO:0000259" key="7">
    <source>
        <dbReference type="PROSITE" id="PS50850"/>
    </source>
</evidence>
<dbReference type="RefSeq" id="WP_091479466.1">
    <property type="nucleotide sequence ID" value="NZ_FOTR01000001.1"/>
</dbReference>
<dbReference type="GO" id="GO:0022857">
    <property type="term" value="F:transmembrane transporter activity"/>
    <property type="evidence" value="ECO:0007669"/>
    <property type="project" value="InterPro"/>
</dbReference>
<keyword evidence="4 6" id="KW-1133">Transmembrane helix</keyword>
<evidence type="ECO:0000313" key="8">
    <source>
        <dbReference type="EMBL" id="SFL34378.1"/>
    </source>
</evidence>
<sequence>MSESKIWTRNFISIAVVNLFVFISFYTLLTTLPLYVIDEWGGSEAQGGLVVTVMLLAAILLRPFAGNILTRYGKRNVLLISSILFAITMIFYLFIDSYLAMLLLRFIHGFSFAILTTATNAMAADIIPAKKRGEGLGYFTMSMNLAIVLGPFLGLSIIQFTSYTNLFIILNLFTILSVVSIFFVQTKDVKNTDKSKGSPFKWKELLEKEVLSISFIGLLVAFAYSSIVSFISVYANARGLDHVSGYFFVVFAVTMLISRPFLGKQFDLRGAKPVIIPCMILFSLGLVILSFSSHAVAFLIAAGVIGVGYGSLLPFFLSLAVSKVKMNRSGHATATFYTLYDTGIALGSLILGMIIKYIGFSQMFTLLSIFVLLILFIFIYLNKKL</sequence>
<keyword evidence="5 6" id="KW-0472">Membrane</keyword>
<feature type="transmembrane region" description="Helical" evidence="6">
    <location>
        <begin position="243"/>
        <end position="262"/>
    </location>
</feature>
<feature type="transmembrane region" description="Helical" evidence="6">
    <location>
        <begin position="12"/>
        <end position="35"/>
    </location>
</feature>
<dbReference type="SUPFAM" id="SSF103473">
    <property type="entry name" value="MFS general substrate transporter"/>
    <property type="match status" value="1"/>
</dbReference>
<evidence type="ECO:0000313" key="9">
    <source>
        <dbReference type="Proteomes" id="UP000198565"/>
    </source>
</evidence>
<evidence type="ECO:0000256" key="6">
    <source>
        <dbReference type="SAM" id="Phobius"/>
    </source>
</evidence>
<name>A0A1I4GWH8_9BACI</name>
<dbReference type="InterPro" id="IPR020846">
    <property type="entry name" value="MFS_dom"/>
</dbReference>
<dbReference type="PANTHER" id="PTHR23531:SF2">
    <property type="entry name" value="PERMEASE"/>
    <property type="match status" value="1"/>
</dbReference>
<feature type="transmembrane region" description="Helical" evidence="6">
    <location>
        <begin position="77"/>
        <end position="95"/>
    </location>
</feature>
<feature type="transmembrane region" description="Helical" evidence="6">
    <location>
        <begin position="210"/>
        <end position="237"/>
    </location>
</feature>
<evidence type="ECO:0000256" key="5">
    <source>
        <dbReference type="ARBA" id="ARBA00023136"/>
    </source>
</evidence>
<evidence type="ECO:0000256" key="1">
    <source>
        <dbReference type="ARBA" id="ARBA00004651"/>
    </source>
</evidence>
<dbReference type="PANTHER" id="PTHR23531">
    <property type="entry name" value="QUINOLENE RESISTANCE PROTEIN NORA"/>
    <property type="match status" value="1"/>
</dbReference>
<dbReference type="AlphaFoldDB" id="A0A1I4GWH8"/>
<dbReference type="STRING" id="334253.SAMN04487943_10176"/>
<feature type="transmembrane region" description="Helical" evidence="6">
    <location>
        <begin position="274"/>
        <end position="292"/>
    </location>
</feature>
<reference evidence="9" key="1">
    <citation type="submission" date="2016-10" db="EMBL/GenBank/DDBJ databases">
        <authorList>
            <person name="Varghese N."/>
            <person name="Submissions S."/>
        </authorList>
    </citation>
    <scope>NUCLEOTIDE SEQUENCE [LARGE SCALE GENOMIC DNA]</scope>
    <source>
        <strain evidence="9">CGMCC 1.4250</strain>
    </source>
</reference>
<feature type="transmembrane region" description="Helical" evidence="6">
    <location>
        <begin position="334"/>
        <end position="355"/>
    </location>
</feature>
<feature type="transmembrane region" description="Helical" evidence="6">
    <location>
        <begin position="166"/>
        <end position="184"/>
    </location>
</feature>
<feature type="domain" description="Major facilitator superfamily (MFS) profile" evidence="7">
    <location>
        <begin position="10"/>
        <end position="385"/>
    </location>
</feature>
<accession>A0A1I4GWH8</accession>
<evidence type="ECO:0000256" key="3">
    <source>
        <dbReference type="ARBA" id="ARBA00022692"/>
    </source>
</evidence>
<dbReference type="EMBL" id="FOTR01000001">
    <property type="protein sequence ID" value="SFL34378.1"/>
    <property type="molecule type" value="Genomic_DNA"/>
</dbReference>
<proteinExistence type="predicted"/>
<dbReference type="OrthoDB" id="9814001at2"/>
<dbReference type="PROSITE" id="PS50850">
    <property type="entry name" value="MFS"/>
    <property type="match status" value="1"/>
</dbReference>
<comment type="subcellular location">
    <subcellularLocation>
        <location evidence="1">Cell membrane</location>
        <topology evidence="1">Multi-pass membrane protein</topology>
    </subcellularLocation>
</comment>
<feature type="transmembrane region" description="Helical" evidence="6">
    <location>
        <begin position="101"/>
        <end position="124"/>
    </location>
</feature>
<evidence type="ECO:0000256" key="2">
    <source>
        <dbReference type="ARBA" id="ARBA00022448"/>
    </source>
</evidence>
<dbReference type="InterPro" id="IPR052714">
    <property type="entry name" value="MFS_Exporter"/>
</dbReference>
<keyword evidence="3 6" id="KW-0812">Transmembrane</keyword>
<feature type="transmembrane region" description="Helical" evidence="6">
    <location>
        <begin position="361"/>
        <end position="381"/>
    </location>
</feature>
<dbReference type="Pfam" id="PF07690">
    <property type="entry name" value="MFS_1"/>
    <property type="match status" value="1"/>
</dbReference>
<dbReference type="Gene3D" id="1.20.1250.20">
    <property type="entry name" value="MFS general substrate transporter like domains"/>
    <property type="match status" value="1"/>
</dbReference>
<keyword evidence="2" id="KW-0813">Transport</keyword>
<dbReference type="InterPro" id="IPR011701">
    <property type="entry name" value="MFS"/>
</dbReference>
<feature type="transmembrane region" description="Helical" evidence="6">
    <location>
        <begin position="298"/>
        <end position="322"/>
    </location>
</feature>